<dbReference type="InterPro" id="IPR006016">
    <property type="entry name" value="UspA"/>
</dbReference>
<dbReference type="SUPFAM" id="SSF52402">
    <property type="entry name" value="Adenine nucleotide alpha hydrolases-like"/>
    <property type="match status" value="2"/>
</dbReference>
<dbReference type="PRINTS" id="PR01438">
    <property type="entry name" value="UNVRSLSTRESS"/>
</dbReference>
<evidence type="ECO:0000313" key="4">
    <source>
        <dbReference type="Proteomes" id="UP000321328"/>
    </source>
</evidence>
<protein>
    <submittedName>
        <fullName evidence="3">Universal stress protein</fullName>
    </submittedName>
</protein>
<dbReference type="InterPro" id="IPR006015">
    <property type="entry name" value="Universal_stress_UspA"/>
</dbReference>
<dbReference type="PANTHER" id="PTHR46268">
    <property type="entry name" value="STRESS RESPONSE PROTEIN NHAX"/>
    <property type="match status" value="1"/>
</dbReference>
<keyword evidence="4" id="KW-1185">Reference proteome</keyword>
<feature type="domain" description="UspA" evidence="2">
    <location>
        <begin position="189"/>
        <end position="258"/>
    </location>
</feature>
<organism evidence="3 4">
    <name type="scientific">Pseudonocardia asaccharolytica DSM 44247 = NBRC 16224</name>
    <dbReference type="NCBI Taxonomy" id="1123024"/>
    <lineage>
        <taxon>Bacteria</taxon>
        <taxon>Bacillati</taxon>
        <taxon>Actinomycetota</taxon>
        <taxon>Actinomycetes</taxon>
        <taxon>Pseudonocardiales</taxon>
        <taxon>Pseudonocardiaceae</taxon>
        <taxon>Pseudonocardia</taxon>
    </lineage>
</organism>
<dbReference type="Pfam" id="PF00582">
    <property type="entry name" value="Usp"/>
    <property type="match status" value="2"/>
</dbReference>
<evidence type="ECO:0000313" key="3">
    <source>
        <dbReference type="EMBL" id="GEL20388.1"/>
    </source>
</evidence>
<dbReference type="PANTHER" id="PTHR46268:SF6">
    <property type="entry name" value="UNIVERSAL STRESS PROTEIN UP12"/>
    <property type="match status" value="1"/>
</dbReference>
<dbReference type="Gene3D" id="3.40.50.620">
    <property type="entry name" value="HUPs"/>
    <property type="match status" value="2"/>
</dbReference>
<dbReference type="AlphaFoldDB" id="A0A511DBS2"/>
<evidence type="ECO:0000259" key="2">
    <source>
        <dbReference type="Pfam" id="PF00582"/>
    </source>
</evidence>
<feature type="domain" description="UspA" evidence="2">
    <location>
        <begin position="12"/>
        <end position="135"/>
    </location>
</feature>
<reference evidence="3 4" key="1">
    <citation type="submission" date="2019-07" db="EMBL/GenBank/DDBJ databases">
        <title>Whole genome shotgun sequence of Pseudonocardia asaccharolytica NBRC 16224.</title>
        <authorList>
            <person name="Hosoyama A."/>
            <person name="Uohara A."/>
            <person name="Ohji S."/>
            <person name="Ichikawa N."/>
        </authorList>
    </citation>
    <scope>NUCLEOTIDE SEQUENCE [LARGE SCALE GENOMIC DNA]</scope>
    <source>
        <strain evidence="3 4">NBRC 16224</strain>
    </source>
</reference>
<dbReference type="InterPro" id="IPR014729">
    <property type="entry name" value="Rossmann-like_a/b/a_fold"/>
</dbReference>
<proteinExistence type="inferred from homology"/>
<evidence type="ECO:0000256" key="1">
    <source>
        <dbReference type="ARBA" id="ARBA00008791"/>
    </source>
</evidence>
<dbReference type="EMBL" id="BJVI01000069">
    <property type="protein sequence ID" value="GEL20388.1"/>
    <property type="molecule type" value="Genomic_DNA"/>
</dbReference>
<comment type="similarity">
    <text evidence="1">Belongs to the universal stress protein A family.</text>
</comment>
<accession>A0A511DBS2</accession>
<gene>
    <name evidence="3" type="ORF">PA7_42250</name>
</gene>
<comment type="caution">
    <text evidence="3">The sequence shown here is derived from an EMBL/GenBank/DDBJ whole genome shotgun (WGS) entry which is preliminary data.</text>
</comment>
<dbReference type="STRING" id="1123024.GCA_000423625_04822"/>
<sequence>MNMADEHQDPGVIVGVDGTDTALRAVRWAVTEARSRRLPLTVVHAAPYATDPAGRRRAASILARGYTVALRQAPDVKMRTERLDGQPLRALLDAADRAALMVVGMVGGDHVHDALIGSLALDLAGRASCPVVVVRGDPPPAGGPVLVGVLDAATDAAALTAAFADARIHRTRLIALHSGTMAADRLADELAPWRDRFPTVEVDLRVTDERPIEALLEEAAQARLVVVGANTRSAPMRVLLGSTSRALVRWSPCPVAVVSPQVTSIEPELELPAPARVTEPRDRGELW</sequence>
<name>A0A511DBS2_9PSEU</name>
<dbReference type="Proteomes" id="UP000321328">
    <property type="component" value="Unassembled WGS sequence"/>
</dbReference>